<keyword evidence="6 8" id="KW-0675">Receptor</keyword>
<feature type="transmembrane region" description="Helical" evidence="9">
    <location>
        <begin position="139"/>
        <end position="157"/>
    </location>
</feature>
<comment type="similarity">
    <text evidence="8">Belongs to the G-protein coupled receptor 1 family.</text>
</comment>
<evidence type="ECO:0000259" key="10">
    <source>
        <dbReference type="PROSITE" id="PS50262"/>
    </source>
</evidence>
<dbReference type="PANTHER" id="PTHR24243">
    <property type="entry name" value="G-PROTEIN COUPLED RECEPTOR"/>
    <property type="match status" value="1"/>
</dbReference>
<dbReference type="RefSeq" id="XP_035827491.1">
    <property type="nucleotide sequence ID" value="XM_035971598.1"/>
</dbReference>
<dbReference type="Pfam" id="PF00001">
    <property type="entry name" value="7tm_1"/>
    <property type="match status" value="1"/>
</dbReference>
<evidence type="ECO:0000256" key="8">
    <source>
        <dbReference type="RuleBase" id="RU000688"/>
    </source>
</evidence>
<dbReference type="Proteomes" id="UP000694888">
    <property type="component" value="Unplaced"/>
</dbReference>
<dbReference type="GeneID" id="101845797"/>
<keyword evidence="5 9" id="KW-0472">Membrane</keyword>
<dbReference type="SUPFAM" id="SSF81321">
    <property type="entry name" value="Family A G protein-coupled receptor-like"/>
    <property type="match status" value="1"/>
</dbReference>
<comment type="subcellular location">
    <subcellularLocation>
        <location evidence="1">Membrane</location>
        <topology evidence="1">Multi-pass membrane protein</topology>
    </subcellularLocation>
</comment>
<feature type="transmembrane region" description="Helical" evidence="9">
    <location>
        <begin position="291"/>
        <end position="315"/>
    </location>
</feature>
<feature type="domain" description="G-protein coupled receptors family 1 profile" evidence="10">
    <location>
        <begin position="82"/>
        <end position="356"/>
    </location>
</feature>
<keyword evidence="7 8" id="KW-0807">Transducer</keyword>
<evidence type="ECO:0000256" key="5">
    <source>
        <dbReference type="ARBA" id="ARBA00023136"/>
    </source>
</evidence>
<evidence type="ECO:0000256" key="1">
    <source>
        <dbReference type="ARBA" id="ARBA00004141"/>
    </source>
</evidence>
<accession>A0ABM1VYJ8</accession>
<dbReference type="PRINTS" id="PR00237">
    <property type="entry name" value="GPCRRHODOPSN"/>
</dbReference>
<organism evidence="11 12">
    <name type="scientific">Aplysia californica</name>
    <name type="common">California sea hare</name>
    <dbReference type="NCBI Taxonomy" id="6500"/>
    <lineage>
        <taxon>Eukaryota</taxon>
        <taxon>Metazoa</taxon>
        <taxon>Spiralia</taxon>
        <taxon>Lophotrochozoa</taxon>
        <taxon>Mollusca</taxon>
        <taxon>Gastropoda</taxon>
        <taxon>Heterobranchia</taxon>
        <taxon>Euthyneura</taxon>
        <taxon>Tectipleura</taxon>
        <taxon>Aplysiida</taxon>
        <taxon>Aplysioidea</taxon>
        <taxon>Aplysiidae</taxon>
        <taxon>Aplysia</taxon>
    </lineage>
</organism>
<feature type="transmembrane region" description="Helical" evidence="9">
    <location>
        <begin position="73"/>
        <end position="92"/>
    </location>
</feature>
<keyword evidence="2 8" id="KW-0812">Transmembrane</keyword>
<sequence>MNFAMAGLEALHYNSSILDWEAMGYDVVRMNFPECKFGLQVLWDNGTPIILHAEEDVQESYSMCQSRLTLRLVIPWLILAIGVPANLVALFTMLRMKKSTGTCYVALLAAADMTNILVVCPLQIFGFGQTDALCKMSQFLTNFTGCFANWTLVLICLERWITVRFPLQKNFYFTFRRAWLAALILGIVLLIPNAVYLATVGVSPETNNECGILPEHLDAVRKYLIPTTSYLYVPIPAGFLFLFIILIAVELRKLQRSREEIMGAKSYNSSSGNGNIVLQRQLADQARTEHALTIMLLIAAFTFVLLTLPLFLVTVKAMPSYFKVGKNPLSSARFFMFHTVAKGLEVFSHAINFFIYFLSARKFRSELLKNWCCFRAICQRLRCCPPGISNHSEQGTEQDTMMQLV</sequence>
<dbReference type="InterPro" id="IPR000276">
    <property type="entry name" value="GPCR_Rhodpsn"/>
</dbReference>
<protein>
    <submittedName>
        <fullName evidence="12">G-protein coupled receptor F59B2.13</fullName>
    </submittedName>
</protein>
<keyword evidence="11" id="KW-1185">Reference proteome</keyword>
<name>A0ABM1VYJ8_APLCA</name>
<evidence type="ECO:0000256" key="2">
    <source>
        <dbReference type="ARBA" id="ARBA00022692"/>
    </source>
</evidence>
<evidence type="ECO:0000256" key="3">
    <source>
        <dbReference type="ARBA" id="ARBA00022989"/>
    </source>
</evidence>
<feature type="transmembrane region" description="Helical" evidence="9">
    <location>
        <begin position="104"/>
        <end position="127"/>
    </location>
</feature>
<evidence type="ECO:0000256" key="6">
    <source>
        <dbReference type="ARBA" id="ARBA00023170"/>
    </source>
</evidence>
<dbReference type="PROSITE" id="PS50262">
    <property type="entry name" value="G_PROTEIN_RECEP_F1_2"/>
    <property type="match status" value="1"/>
</dbReference>
<evidence type="ECO:0000313" key="12">
    <source>
        <dbReference type="RefSeq" id="XP_035827491.1"/>
    </source>
</evidence>
<gene>
    <name evidence="12" type="primary">LOC101845797</name>
</gene>
<dbReference type="PROSITE" id="PS00237">
    <property type="entry name" value="G_PROTEIN_RECEP_F1_1"/>
    <property type="match status" value="1"/>
</dbReference>
<dbReference type="InterPro" id="IPR017452">
    <property type="entry name" value="GPCR_Rhodpsn_7TM"/>
</dbReference>
<evidence type="ECO:0000256" key="7">
    <source>
        <dbReference type="ARBA" id="ARBA00023224"/>
    </source>
</evidence>
<evidence type="ECO:0000256" key="4">
    <source>
        <dbReference type="ARBA" id="ARBA00023040"/>
    </source>
</evidence>
<feature type="transmembrane region" description="Helical" evidence="9">
    <location>
        <begin position="335"/>
        <end position="358"/>
    </location>
</feature>
<feature type="transmembrane region" description="Helical" evidence="9">
    <location>
        <begin position="230"/>
        <end position="249"/>
    </location>
</feature>
<feature type="transmembrane region" description="Helical" evidence="9">
    <location>
        <begin position="178"/>
        <end position="198"/>
    </location>
</feature>
<keyword evidence="3 9" id="KW-1133">Transmembrane helix</keyword>
<reference evidence="12" key="1">
    <citation type="submission" date="2025-08" db="UniProtKB">
        <authorList>
            <consortium name="RefSeq"/>
        </authorList>
    </citation>
    <scope>IDENTIFICATION</scope>
</reference>
<evidence type="ECO:0000313" key="11">
    <source>
        <dbReference type="Proteomes" id="UP000694888"/>
    </source>
</evidence>
<proteinExistence type="inferred from homology"/>
<keyword evidence="4 8" id="KW-0297">G-protein coupled receptor</keyword>
<dbReference type="PANTHER" id="PTHR24243:SF230">
    <property type="entry name" value="G-PROTEIN COUPLED RECEPTORS FAMILY 1 PROFILE DOMAIN-CONTAINING PROTEIN"/>
    <property type="match status" value="1"/>
</dbReference>
<evidence type="ECO:0000256" key="9">
    <source>
        <dbReference type="SAM" id="Phobius"/>
    </source>
</evidence>
<dbReference type="Gene3D" id="1.20.1070.10">
    <property type="entry name" value="Rhodopsin 7-helix transmembrane proteins"/>
    <property type="match status" value="1"/>
</dbReference>